<sequence length="100" mass="11348">MPGRQQKERLALCLPGEAGEREKGTGIAPEIKKKRRDPRHRQLARVAGSVHHRPQRGGSSFAEIQQDPANLNYDREVFTEGRRRTGLFCRVNLPLMPYTG</sequence>
<dbReference type="EMBL" id="CM055762">
    <property type="protein sequence ID" value="KAJ7985869.1"/>
    <property type="molecule type" value="Genomic_DNA"/>
</dbReference>
<comment type="caution">
    <text evidence="1">The sequence shown here is derived from an EMBL/GenBank/DDBJ whole genome shotgun (WGS) entry which is preliminary data.</text>
</comment>
<evidence type="ECO:0000313" key="2">
    <source>
        <dbReference type="Proteomes" id="UP001157502"/>
    </source>
</evidence>
<dbReference type="Proteomes" id="UP001157502">
    <property type="component" value="Chromosome 35"/>
</dbReference>
<reference evidence="1" key="1">
    <citation type="submission" date="2021-05" db="EMBL/GenBank/DDBJ databases">
        <authorList>
            <person name="Pan Q."/>
            <person name="Jouanno E."/>
            <person name="Zahm M."/>
            <person name="Klopp C."/>
            <person name="Cabau C."/>
            <person name="Louis A."/>
            <person name="Berthelot C."/>
            <person name="Parey E."/>
            <person name="Roest Crollius H."/>
            <person name="Montfort J."/>
            <person name="Robinson-Rechavi M."/>
            <person name="Bouchez O."/>
            <person name="Lampietro C."/>
            <person name="Lopez Roques C."/>
            <person name="Donnadieu C."/>
            <person name="Postlethwait J."/>
            <person name="Bobe J."/>
            <person name="Dillon D."/>
            <person name="Chandos A."/>
            <person name="von Hippel F."/>
            <person name="Guiguen Y."/>
        </authorList>
    </citation>
    <scope>NUCLEOTIDE SEQUENCE</scope>
    <source>
        <strain evidence="1">YG-Jan2019</strain>
    </source>
</reference>
<organism evidence="1 2">
    <name type="scientific">Dallia pectoralis</name>
    <name type="common">Alaska blackfish</name>
    <dbReference type="NCBI Taxonomy" id="75939"/>
    <lineage>
        <taxon>Eukaryota</taxon>
        <taxon>Metazoa</taxon>
        <taxon>Chordata</taxon>
        <taxon>Craniata</taxon>
        <taxon>Vertebrata</taxon>
        <taxon>Euteleostomi</taxon>
        <taxon>Actinopterygii</taxon>
        <taxon>Neopterygii</taxon>
        <taxon>Teleostei</taxon>
        <taxon>Protacanthopterygii</taxon>
        <taxon>Esociformes</taxon>
        <taxon>Umbridae</taxon>
        <taxon>Dallia</taxon>
    </lineage>
</organism>
<gene>
    <name evidence="1" type="ORF">DPEC_G00344940</name>
</gene>
<keyword evidence="2" id="KW-1185">Reference proteome</keyword>
<evidence type="ECO:0000313" key="1">
    <source>
        <dbReference type="EMBL" id="KAJ7985869.1"/>
    </source>
</evidence>
<proteinExistence type="predicted"/>
<name>A0ACC2F3I3_DALPE</name>
<protein>
    <submittedName>
        <fullName evidence="1">Uncharacterized protein</fullName>
    </submittedName>
</protein>
<accession>A0ACC2F3I3</accession>